<dbReference type="RefSeq" id="WP_089787068.1">
    <property type="nucleotide sequence ID" value="NZ_FOKW01000003.1"/>
</dbReference>
<dbReference type="Proteomes" id="UP000199161">
    <property type="component" value="Unassembled WGS sequence"/>
</dbReference>
<evidence type="ECO:0000313" key="2">
    <source>
        <dbReference type="Proteomes" id="UP000199161"/>
    </source>
</evidence>
<dbReference type="InterPro" id="IPR006311">
    <property type="entry name" value="TAT_signal"/>
</dbReference>
<gene>
    <name evidence="1" type="ORF">SAMN05444422_103408</name>
</gene>
<reference evidence="2" key="1">
    <citation type="submission" date="2016-10" db="EMBL/GenBank/DDBJ databases">
        <authorList>
            <person name="Varghese N."/>
            <person name="Submissions S."/>
        </authorList>
    </citation>
    <scope>NUCLEOTIDE SEQUENCE [LARGE SCALE GENOMIC DNA]</scope>
    <source>
        <strain evidence="2">DSM 13078</strain>
    </source>
</reference>
<keyword evidence="2" id="KW-1185">Reference proteome</keyword>
<dbReference type="OrthoDB" id="350675at2157"/>
<sequence length="471" mass="51274">MTANDRGAAGRSSRRRFLAGLAGVGGVALAGCSALPWNDETSSSVRFSAGDVEAALEDVDPVEFSWPVPVRPDSTALEAALERVDTLLAEVPDGLDPEDVPNGVVRNGIVEQRDEAVAGRDDAADATGDAQYRALRESRSARQAARHALTSWLAVRFEDEDDTDRRTRLLEELRDERGSVRSVARDRHDGIEYRGTDTGDGRLRASLYAYRRESDLGRAAATLDRWSVAASDDPLELGEGAGTLEHATATVDVWEHLDERYRADLQDDGADLEPAFEDALERSIEAADAADFPEQDEEWLEGVGLGDLDDSYLELTVWRAGQPVDSARKRLKTAADDGELGTALYRGLEFEVAHRAFESVRDRIAGGEFGDPSLEDVLAERTAALAAAEEIRDLEVAGEPVSPSSPSLAAYVLAETLRGIEWADDGLRRAAERDPETNVSLGDQYRDYAIARGRLEGFGEAVETFRGRVLE</sequence>
<name>A0A1I1FKG7_NATHA</name>
<protein>
    <submittedName>
        <fullName evidence="1">Uncharacterized protein</fullName>
    </submittedName>
</protein>
<organism evidence="1 2">
    <name type="scientific">Natronobacterium haloterrestre</name>
    <name type="common">Halobiforma haloterrestris</name>
    <dbReference type="NCBI Taxonomy" id="148448"/>
    <lineage>
        <taxon>Archaea</taxon>
        <taxon>Methanobacteriati</taxon>
        <taxon>Methanobacteriota</taxon>
        <taxon>Stenosarchaea group</taxon>
        <taxon>Halobacteria</taxon>
        <taxon>Halobacteriales</taxon>
        <taxon>Natrialbaceae</taxon>
        <taxon>Natronobacterium</taxon>
    </lineage>
</organism>
<dbReference type="PROSITE" id="PS51318">
    <property type="entry name" value="TAT"/>
    <property type="match status" value="1"/>
</dbReference>
<proteinExistence type="predicted"/>
<accession>A0A1I1FKG7</accession>
<dbReference type="PROSITE" id="PS51257">
    <property type="entry name" value="PROKAR_LIPOPROTEIN"/>
    <property type="match status" value="1"/>
</dbReference>
<dbReference type="AlphaFoldDB" id="A0A1I1FKG7"/>
<dbReference type="EMBL" id="FOKW01000003">
    <property type="protein sequence ID" value="SFB99482.1"/>
    <property type="molecule type" value="Genomic_DNA"/>
</dbReference>
<evidence type="ECO:0000313" key="1">
    <source>
        <dbReference type="EMBL" id="SFB99482.1"/>
    </source>
</evidence>